<proteinExistence type="predicted"/>
<name>A0ABN7XEA9_GIGMA</name>
<evidence type="ECO:0000313" key="1">
    <source>
        <dbReference type="EMBL" id="CAG8853105.1"/>
    </source>
</evidence>
<protein>
    <submittedName>
        <fullName evidence="1">45781_t:CDS:1</fullName>
    </submittedName>
</protein>
<dbReference type="InterPro" id="IPR036910">
    <property type="entry name" value="HMG_box_dom_sf"/>
</dbReference>
<dbReference type="Proteomes" id="UP000789901">
    <property type="component" value="Unassembled WGS sequence"/>
</dbReference>
<gene>
    <name evidence="1" type="ORF">GMARGA_LOCUS41926</name>
</gene>
<sequence length="123" mass="14332">IMDNFNIDFNVVAKELKQLFNSNTFLPLNELIAYSSRKHKHPPRAQNGFVLFRKDLNAYMSSSKTKMGDISALASNIWNNGVSPYELWEKIIINEIKPFYKKISEIAKKVHKCSFPDYKYNPK</sequence>
<reference evidence="1 2" key="1">
    <citation type="submission" date="2021-06" db="EMBL/GenBank/DDBJ databases">
        <authorList>
            <person name="Kallberg Y."/>
            <person name="Tangrot J."/>
            <person name="Rosling A."/>
        </authorList>
    </citation>
    <scope>NUCLEOTIDE SEQUENCE [LARGE SCALE GENOMIC DNA]</scope>
    <source>
        <strain evidence="1 2">120-4 pot B 10/14</strain>
    </source>
</reference>
<evidence type="ECO:0000313" key="2">
    <source>
        <dbReference type="Proteomes" id="UP000789901"/>
    </source>
</evidence>
<dbReference type="Gene3D" id="1.10.30.10">
    <property type="entry name" value="High mobility group box domain"/>
    <property type="match status" value="1"/>
</dbReference>
<feature type="non-terminal residue" evidence="1">
    <location>
        <position position="123"/>
    </location>
</feature>
<dbReference type="EMBL" id="CAJVQB010120043">
    <property type="protein sequence ID" value="CAG8853105.1"/>
    <property type="molecule type" value="Genomic_DNA"/>
</dbReference>
<comment type="caution">
    <text evidence="1">The sequence shown here is derived from an EMBL/GenBank/DDBJ whole genome shotgun (WGS) entry which is preliminary data.</text>
</comment>
<accession>A0ABN7XEA9</accession>
<dbReference type="SUPFAM" id="SSF47095">
    <property type="entry name" value="HMG-box"/>
    <property type="match status" value="1"/>
</dbReference>
<keyword evidence="2" id="KW-1185">Reference proteome</keyword>
<organism evidence="1 2">
    <name type="scientific">Gigaspora margarita</name>
    <dbReference type="NCBI Taxonomy" id="4874"/>
    <lineage>
        <taxon>Eukaryota</taxon>
        <taxon>Fungi</taxon>
        <taxon>Fungi incertae sedis</taxon>
        <taxon>Mucoromycota</taxon>
        <taxon>Glomeromycotina</taxon>
        <taxon>Glomeromycetes</taxon>
        <taxon>Diversisporales</taxon>
        <taxon>Gigasporaceae</taxon>
        <taxon>Gigaspora</taxon>
    </lineage>
</organism>
<feature type="non-terminal residue" evidence="1">
    <location>
        <position position="1"/>
    </location>
</feature>